<accession>A0A255GG68</accession>
<protein>
    <submittedName>
        <fullName evidence="6">IclR family transcriptional regulator</fullName>
    </submittedName>
</protein>
<dbReference type="PANTHER" id="PTHR30136">
    <property type="entry name" value="HELIX-TURN-HELIX TRANSCRIPTIONAL REGULATOR, ICLR FAMILY"/>
    <property type="match status" value="1"/>
</dbReference>
<dbReference type="SUPFAM" id="SSF46785">
    <property type="entry name" value="Winged helix' DNA-binding domain"/>
    <property type="match status" value="1"/>
</dbReference>
<keyword evidence="2" id="KW-0238">DNA-binding</keyword>
<evidence type="ECO:0000313" key="6">
    <source>
        <dbReference type="EMBL" id="OYO14838.1"/>
    </source>
</evidence>
<dbReference type="GO" id="GO:0003677">
    <property type="term" value="F:DNA binding"/>
    <property type="evidence" value="ECO:0007669"/>
    <property type="project" value="UniProtKB-KW"/>
</dbReference>
<keyword evidence="1" id="KW-0805">Transcription regulation</keyword>
<evidence type="ECO:0000256" key="1">
    <source>
        <dbReference type="ARBA" id="ARBA00023015"/>
    </source>
</evidence>
<dbReference type="RefSeq" id="WP_094405486.1">
    <property type="nucleotide sequence ID" value="NZ_NMVO01000012.1"/>
</dbReference>
<dbReference type="SUPFAM" id="SSF55781">
    <property type="entry name" value="GAF domain-like"/>
    <property type="match status" value="1"/>
</dbReference>
<feature type="domain" description="IclR-ED" evidence="5">
    <location>
        <begin position="67"/>
        <end position="251"/>
    </location>
</feature>
<comment type="caution">
    <text evidence="6">The sequence shown here is derived from an EMBL/GenBank/DDBJ whole genome shotgun (WGS) entry which is preliminary data.</text>
</comment>
<evidence type="ECO:0000313" key="7">
    <source>
        <dbReference type="Proteomes" id="UP000215896"/>
    </source>
</evidence>
<keyword evidence="3" id="KW-0804">Transcription</keyword>
<gene>
    <name evidence="6" type="ORF">CGZ94_08425</name>
</gene>
<dbReference type="InterPro" id="IPR014757">
    <property type="entry name" value="Tscrpt_reg_IclR_C"/>
</dbReference>
<dbReference type="EMBL" id="NMVO01000012">
    <property type="protein sequence ID" value="OYO14838.1"/>
    <property type="molecule type" value="Genomic_DNA"/>
</dbReference>
<dbReference type="Proteomes" id="UP000215896">
    <property type="component" value="Unassembled WGS sequence"/>
</dbReference>
<evidence type="ECO:0000256" key="2">
    <source>
        <dbReference type="ARBA" id="ARBA00023125"/>
    </source>
</evidence>
<keyword evidence="7" id="KW-1185">Reference proteome</keyword>
<dbReference type="InterPro" id="IPR050707">
    <property type="entry name" value="HTH_MetabolicPath_Reg"/>
</dbReference>
<dbReference type="SMART" id="SM00346">
    <property type="entry name" value="HTH_ICLR"/>
    <property type="match status" value="1"/>
</dbReference>
<sequence>MVAAPAADQVLAVLTLLSRHGEPLPASAIATRLGIPRSTTYRLLEALQEHGYVVHLAEERRFGLGVAAHELGQAYTRQAPLQRLARPIIAALVQQTGQNAHLAVLHGTDVLYLIEERHPGRPSLVTDVGVRLPAHLTASGLALLAALPRRQVRALYPSAAALVRRHGGGVTTLTALRAELADIRQRGHAIEIGTVTPEFSSVAVAATDHTGMPVASFAITHDRDGVAAGELARLVSATDRAARALSERLAGRLRPGAPGATA</sequence>
<dbReference type="OrthoDB" id="3734039at2"/>
<dbReference type="InterPro" id="IPR005471">
    <property type="entry name" value="Tscrpt_reg_IclR_N"/>
</dbReference>
<dbReference type="AlphaFoldDB" id="A0A255GG68"/>
<evidence type="ECO:0000259" key="4">
    <source>
        <dbReference type="PROSITE" id="PS51077"/>
    </source>
</evidence>
<evidence type="ECO:0000256" key="3">
    <source>
        <dbReference type="ARBA" id="ARBA00023163"/>
    </source>
</evidence>
<feature type="domain" description="HTH iclR-type" evidence="4">
    <location>
        <begin position="4"/>
        <end position="66"/>
    </location>
</feature>
<proteinExistence type="predicted"/>
<dbReference type="PROSITE" id="PS51077">
    <property type="entry name" value="HTH_ICLR"/>
    <property type="match status" value="1"/>
</dbReference>
<dbReference type="InterPro" id="IPR029016">
    <property type="entry name" value="GAF-like_dom_sf"/>
</dbReference>
<dbReference type="GO" id="GO:0003700">
    <property type="term" value="F:DNA-binding transcription factor activity"/>
    <property type="evidence" value="ECO:0007669"/>
    <property type="project" value="TreeGrafter"/>
</dbReference>
<evidence type="ECO:0000259" key="5">
    <source>
        <dbReference type="PROSITE" id="PS51078"/>
    </source>
</evidence>
<dbReference type="Pfam" id="PF09339">
    <property type="entry name" value="HTH_IclR"/>
    <property type="match status" value="1"/>
</dbReference>
<dbReference type="InterPro" id="IPR036390">
    <property type="entry name" value="WH_DNA-bd_sf"/>
</dbReference>
<dbReference type="PROSITE" id="PS51078">
    <property type="entry name" value="ICLR_ED"/>
    <property type="match status" value="1"/>
</dbReference>
<reference evidence="6 7" key="1">
    <citation type="submission" date="2017-07" db="EMBL/GenBank/DDBJ databases">
        <title>Draft whole genome sequences of clinical Proprionibacteriaceae strains.</title>
        <authorList>
            <person name="Bernier A.-M."/>
            <person name="Bernard K."/>
            <person name="Domingo M.-C."/>
        </authorList>
    </citation>
    <scope>NUCLEOTIDE SEQUENCE [LARGE SCALE GENOMIC DNA]</scope>
    <source>
        <strain evidence="6 7">NML 030167</strain>
    </source>
</reference>
<dbReference type="Gene3D" id="1.10.10.10">
    <property type="entry name" value="Winged helix-like DNA-binding domain superfamily/Winged helix DNA-binding domain"/>
    <property type="match status" value="1"/>
</dbReference>
<dbReference type="InterPro" id="IPR036388">
    <property type="entry name" value="WH-like_DNA-bd_sf"/>
</dbReference>
<dbReference type="GO" id="GO:0045892">
    <property type="term" value="P:negative regulation of DNA-templated transcription"/>
    <property type="evidence" value="ECO:0007669"/>
    <property type="project" value="TreeGrafter"/>
</dbReference>
<dbReference type="Pfam" id="PF01614">
    <property type="entry name" value="IclR_C"/>
    <property type="match status" value="1"/>
</dbReference>
<organism evidence="6 7">
    <name type="scientific">Enemella evansiae</name>
    <dbReference type="NCBI Taxonomy" id="2016499"/>
    <lineage>
        <taxon>Bacteria</taxon>
        <taxon>Bacillati</taxon>
        <taxon>Actinomycetota</taxon>
        <taxon>Actinomycetes</taxon>
        <taxon>Propionibacteriales</taxon>
        <taxon>Propionibacteriaceae</taxon>
        <taxon>Enemella</taxon>
    </lineage>
</organism>
<dbReference type="Gene3D" id="3.30.450.40">
    <property type="match status" value="1"/>
</dbReference>
<dbReference type="PANTHER" id="PTHR30136:SF35">
    <property type="entry name" value="HTH-TYPE TRANSCRIPTIONAL REGULATOR RV1719"/>
    <property type="match status" value="1"/>
</dbReference>
<name>A0A255GG68_9ACTN</name>